<dbReference type="GO" id="GO:0004526">
    <property type="term" value="F:ribonuclease P activity"/>
    <property type="evidence" value="ECO:0007669"/>
    <property type="project" value="UniProtKB-EC"/>
</dbReference>
<name>A0ABY8EWX0_MALFU</name>
<evidence type="ECO:0000313" key="2">
    <source>
        <dbReference type="EMBL" id="WFD49232.1"/>
    </source>
</evidence>
<dbReference type="InterPro" id="IPR013241">
    <property type="entry name" value="RNase_P_Pop3"/>
</dbReference>
<feature type="compositionally biased region" description="Basic residues" evidence="1">
    <location>
        <begin position="252"/>
        <end position="267"/>
    </location>
</feature>
<dbReference type="Proteomes" id="UP000818624">
    <property type="component" value="Chromosome 4"/>
</dbReference>
<evidence type="ECO:0000313" key="3">
    <source>
        <dbReference type="Proteomes" id="UP000818624"/>
    </source>
</evidence>
<gene>
    <name evidence="2" type="primary">POP3</name>
    <name evidence="2" type="ORF">GLX27_003912</name>
</gene>
<evidence type="ECO:0000256" key="1">
    <source>
        <dbReference type="SAM" id="MobiDB-lite"/>
    </source>
</evidence>
<protein>
    <submittedName>
        <fullName evidence="2">Ribonuclease P</fullName>
        <ecNumber evidence="2">3.1.26.5</ecNumber>
    </submittedName>
</protein>
<feature type="compositionally biased region" description="Basic residues" evidence="1">
    <location>
        <begin position="10"/>
        <end position="21"/>
    </location>
</feature>
<keyword evidence="2" id="KW-0378">Hydrolase</keyword>
<dbReference type="Pfam" id="PF08228">
    <property type="entry name" value="RNase_P_pop3"/>
    <property type="match status" value="1"/>
</dbReference>
<feature type="region of interest" description="Disordered" evidence="1">
    <location>
        <begin position="252"/>
        <end position="276"/>
    </location>
</feature>
<proteinExistence type="predicted"/>
<keyword evidence="3" id="KW-1185">Reference proteome</keyword>
<reference evidence="2 3" key="1">
    <citation type="journal article" date="2020" name="Elife">
        <title>Loss of centromere function drives karyotype evolution in closely related Malassezia species.</title>
        <authorList>
            <person name="Sankaranarayanan S.R."/>
            <person name="Ianiri G."/>
            <person name="Coelho M.A."/>
            <person name="Reza M.H."/>
            <person name="Thimmappa B.C."/>
            <person name="Ganguly P."/>
            <person name="Vadnala R.N."/>
            <person name="Sun S."/>
            <person name="Siddharthan R."/>
            <person name="Tellgren-Roth C."/>
            <person name="Dawson T.L."/>
            <person name="Heitman J."/>
            <person name="Sanyal K."/>
        </authorList>
    </citation>
    <scope>NUCLEOTIDE SEQUENCE [LARGE SCALE GENOMIC DNA]</scope>
    <source>
        <strain evidence="2">CBS14141</strain>
    </source>
</reference>
<sequence length="276" mass="29022">MRRAPTQTHAHAHTQRHRAKAAGKDARIAARATDPGAPPGRARRAVFRPVLTSPFAVHWPRLPKADADMLLHTLVEALADVPDSQDAVPGATVGLNVVTRLLESRIDAARRGSAAQPDAPPRFLLVCEGDVDAPALLAHLPLLAASYNAVCAPAASDTPLLLVPLAAGSELVLSTAFHVRRAAAVLLDARTPGVAALEARARTALGAEHYARGFRVPWLEQCRGQAPWALAAPHLKHVVTSAPVQLNEAKAAKKASRQAHRAARKARAQAGGSADA</sequence>
<organism evidence="2 3">
    <name type="scientific">Malassezia furfur</name>
    <name type="common">Pityriasis versicolor infection agent</name>
    <name type="synonym">Pityrosporum furfur</name>
    <dbReference type="NCBI Taxonomy" id="55194"/>
    <lineage>
        <taxon>Eukaryota</taxon>
        <taxon>Fungi</taxon>
        <taxon>Dikarya</taxon>
        <taxon>Basidiomycota</taxon>
        <taxon>Ustilaginomycotina</taxon>
        <taxon>Malasseziomycetes</taxon>
        <taxon>Malasseziales</taxon>
        <taxon>Malasseziaceae</taxon>
        <taxon>Malassezia</taxon>
    </lineage>
</organism>
<dbReference type="EMBL" id="CP046237">
    <property type="protein sequence ID" value="WFD49232.1"/>
    <property type="molecule type" value="Genomic_DNA"/>
</dbReference>
<dbReference type="EC" id="3.1.26.5" evidence="2"/>
<accession>A0ABY8EWX0</accession>
<dbReference type="PANTHER" id="PTHR28272">
    <property type="entry name" value="RIBONUCLEASES P/MRP PROTEIN SUBUNIT POP3"/>
    <property type="match status" value="1"/>
</dbReference>
<dbReference type="PANTHER" id="PTHR28272:SF1">
    <property type="entry name" value="RIBONUCLEASES P_MRP PROTEIN SUBUNIT POP3"/>
    <property type="match status" value="1"/>
</dbReference>
<feature type="region of interest" description="Disordered" evidence="1">
    <location>
        <begin position="1"/>
        <end position="42"/>
    </location>
</feature>